<feature type="region of interest" description="Disordered" evidence="7">
    <location>
        <begin position="684"/>
        <end position="722"/>
    </location>
</feature>
<dbReference type="InterPro" id="IPR016024">
    <property type="entry name" value="ARM-type_fold"/>
</dbReference>
<feature type="region of interest" description="Disordered" evidence="7">
    <location>
        <begin position="246"/>
        <end position="282"/>
    </location>
</feature>
<evidence type="ECO:0000313" key="9">
    <source>
        <dbReference type="EMBL" id="QBM89490.1"/>
    </source>
</evidence>
<protein>
    <recommendedName>
        <fullName evidence="3">Protein STU1</fullName>
    </recommendedName>
</protein>
<dbReference type="Proteomes" id="UP000292447">
    <property type="component" value="Chromosome IV"/>
</dbReference>
<dbReference type="PANTHER" id="PTHR21567">
    <property type="entry name" value="CLASP"/>
    <property type="match status" value="1"/>
</dbReference>
<feature type="compositionally biased region" description="Polar residues" evidence="7">
    <location>
        <begin position="712"/>
        <end position="722"/>
    </location>
</feature>
<accession>A0A4P6XQ24</accession>
<feature type="region of interest" description="Disordered" evidence="7">
    <location>
        <begin position="571"/>
        <end position="596"/>
    </location>
</feature>
<dbReference type="GO" id="GO:0051301">
    <property type="term" value="P:cell division"/>
    <property type="evidence" value="ECO:0007669"/>
    <property type="project" value="UniProtKB-KW"/>
</dbReference>
<dbReference type="GO" id="GO:1990023">
    <property type="term" value="C:mitotic spindle midzone"/>
    <property type="evidence" value="ECO:0007669"/>
    <property type="project" value="TreeGrafter"/>
</dbReference>
<keyword evidence="4" id="KW-0132">Cell division</keyword>
<dbReference type="SMART" id="SM01349">
    <property type="entry name" value="TOG"/>
    <property type="match status" value="1"/>
</dbReference>
<feature type="compositionally biased region" description="Polar residues" evidence="7">
    <location>
        <begin position="256"/>
        <end position="269"/>
    </location>
</feature>
<feature type="region of interest" description="Disordered" evidence="7">
    <location>
        <begin position="609"/>
        <end position="667"/>
    </location>
</feature>
<reference evidence="10" key="1">
    <citation type="submission" date="2019-03" db="EMBL/GenBank/DDBJ databases">
        <title>Snf2 controls pulcherriminic acid biosynthesis and connects pigmentation and antifungal activity of the yeast Metschnikowia pulcherrima.</title>
        <authorList>
            <person name="Gore-Lloyd D."/>
            <person name="Sumann I."/>
            <person name="Brachmann A.O."/>
            <person name="Schneeberger K."/>
            <person name="Ortiz-Merino R.A."/>
            <person name="Moreno-Beltran M."/>
            <person name="Schlaefli M."/>
            <person name="Kirner P."/>
            <person name="Santos Kron A."/>
            <person name="Wolfe K.H."/>
            <person name="Piel J."/>
            <person name="Ahrens C.H."/>
            <person name="Henk D."/>
            <person name="Freimoser F.M."/>
        </authorList>
    </citation>
    <scope>NUCLEOTIDE SEQUENCE [LARGE SCALE GENOMIC DNA]</scope>
    <source>
        <strain evidence="10">APC 1.2</strain>
    </source>
</reference>
<dbReference type="GO" id="GO:0005815">
    <property type="term" value="C:microtubule organizing center"/>
    <property type="evidence" value="ECO:0007669"/>
    <property type="project" value="TreeGrafter"/>
</dbReference>
<keyword evidence="6" id="KW-0498">Mitosis</keyword>
<feature type="compositionally biased region" description="Basic and acidic residues" evidence="7">
    <location>
        <begin position="701"/>
        <end position="711"/>
    </location>
</feature>
<dbReference type="GO" id="GO:0005881">
    <property type="term" value="C:cytoplasmic microtubule"/>
    <property type="evidence" value="ECO:0007669"/>
    <property type="project" value="TreeGrafter"/>
</dbReference>
<dbReference type="GO" id="GO:0005876">
    <property type="term" value="C:spindle microtubule"/>
    <property type="evidence" value="ECO:0007669"/>
    <property type="project" value="TreeGrafter"/>
</dbReference>
<comment type="subcellular location">
    <subcellularLocation>
        <location evidence="1">Cytoplasm</location>
        <location evidence="1">Cytoskeleton</location>
        <location evidence="1">Spindle</location>
    </subcellularLocation>
</comment>
<feature type="compositionally biased region" description="Polar residues" evidence="7">
    <location>
        <begin position="684"/>
        <end position="695"/>
    </location>
</feature>
<evidence type="ECO:0000256" key="7">
    <source>
        <dbReference type="SAM" id="MobiDB-lite"/>
    </source>
</evidence>
<feature type="compositionally biased region" description="Polar residues" evidence="7">
    <location>
        <begin position="609"/>
        <end position="621"/>
    </location>
</feature>
<dbReference type="EMBL" id="CP034459">
    <property type="protein sequence ID" value="QBM89490.1"/>
    <property type="molecule type" value="Genomic_DNA"/>
</dbReference>
<dbReference type="GO" id="GO:0090307">
    <property type="term" value="P:mitotic spindle assembly"/>
    <property type="evidence" value="ECO:0007669"/>
    <property type="project" value="TreeGrafter"/>
</dbReference>
<evidence type="ECO:0000256" key="4">
    <source>
        <dbReference type="ARBA" id="ARBA00022618"/>
    </source>
</evidence>
<organism evidence="9 10">
    <name type="scientific">Metschnikowia aff. pulcherrima</name>
    <dbReference type="NCBI Taxonomy" id="2163413"/>
    <lineage>
        <taxon>Eukaryota</taxon>
        <taxon>Fungi</taxon>
        <taxon>Dikarya</taxon>
        <taxon>Ascomycota</taxon>
        <taxon>Saccharomycotina</taxon>
        <taxon>Pichiomycetes</taxon>
        <taxon>Metschnikowiaceae</taxon>
        <taxon>Metschnikowia</taxon>
    </lineage>
</organism>
<dbReference type="PANTHER" id="PTHR21567:SF9">
    <property type="entry name" value="CLIP-ASSOCIATING PROTEIN"/>
    <property type="match status" value="1"/>
</dbReference>
<dbReference type="InterPro" id="IPR011989">
    <property type="entry name" value="ARM-like"/>
</dbReference>
<feature type="compositionally biased region" description="Basic and acidic residues" evidence="7">
    <location>
        <begin position="630"/>
        <end position="648"/>
    </location>
</feature>
<comment type="similarity">
    <text evidence="2">Belongs to the CLASP family.</text>
</comment>
<keyword evidence="5" id="KW-0493">Microtubule</keyword>
<evidence type="ECO:0000256" key="1">
    <source>
        <dbReference type="ARBA" id="ARBA00004186"/>
    </source>
</evidence>
<evidence type="ECO:0000256" key="3">
    <source>
        <dbReference type="ARBA" id="ARBA00016012"/>
    </source>
</evidence>
<sequence>MDLSGSSVYSVIRTGTPEQAHAVLQELKKHVKKDNVHLPWVGKYFEALLVASDSSEAAINTLAFSLVCHLVKRVSIQDVSGTVLSEQSFLVLPMLIPRIADAKTSVKVSAKRALEAYWLSSPKSVEVAIVELGFSRRSLLLVNECVAWLNYILTSVSPHFKLDTFLDPLARVLCEHAADEKLVSNVKVLLENYYELKQNRIRKFDLQKALERNNVPAPLRISIMGTDSIMSRPELTFTQTLSVTTKPLSLAHSPEKPSSNRPVDSSHNMAPQDDSHFSEGPGLSSNAELRAFLGKLKGYAYDSLFEPANVTDANELNQVFSSMYVSFDEKETERNWGAREKGILKMRGLIRGNAAAEYLSDLMTNIREVHEGICKSLLSLRTTLSVNSCQLVKEMAFLLREAFEPLADLFIPTLIRLCSNTKHLTNYNSHLAMCAILAQCPITTKLASKISSAASEKSVNTKNFACSWLQIYIIRSHDQWRGAGSEIVDKALLKLLPDPNMQVRQAAKDAYWKYCEHAEQLAINLRSQLDTNVNRALERSRPKGIFIPTPPALAAPKTRPSLKESIMAKKKELMTKQGGSRPPSRNGLSHLSGPGNEKFVTLSLPSKYQRTPSFESQSQTRPHLPSPSIQKHDSKALFDRFLDIDSKKPSKSVHSSPEGSTRKYARPHIMPNSAAEPHYALSTFSHPSSKMSQARSPAYIKGEHNSERSSSELKTTIPPETNYHQSRAHFGVEAEPETADLAGNDIKQRIRDAHSWPKNKRGTFEVDPQPRDTTYASEDILHKLLTSSDEQVVKEGVHLLREAIVNGEPVAENLVPTLKKITVTNPLLLLPLFEMSEPLLRKSFKVFTNEDFLRVCCILMPPSQGAFEVLISLYTSDELYSSVETMLSYVLELTDIVDDGLLIMQLIKYKDRILTMILRVLAHSTSKIPITDVAFTKLTGDLFDLVPVVHQTKLTEDYKTVLCKLHAINSKLFVYQLSSIATPSKQEIEHLVGIDDTLDFKNMELTKFNLTDFTRVSPSKDLEHLSPLKFPSEFTMLLPANEVKLEANVTNTRYDAGFQGSPSRNKAASEEEKDDRICLEQPPQMEFVREEDVIMDDIIENQSGLTESPLKFDDMNDSIRQEAKEEPGAREGHPTDMKLEVRDFDILQQPETKNFAEGSSHRENLNELAEDFASVRLTSQPNSIETFIERVDPLSKLSNRNRPISIFDDAKAGSPQKVREYDFTELNWFNFLMAKMSLDYGVDDLERYSMHNFRSLCEQLSNGSVSEISLATMMKFLRLPDPESLTSFLRSEGFGLVENAAMDYLSHEHSNLMGGLMIIKQLLVHRHAVEITRLWPMLVDLSRLECKDPLRTLDLAIGETFNEALCGLYPSKELLQIVLCTFQNEQLPNDGALKFCLECLYKLVCTDTLVLSIDEGLVIGVDQAIRPFASHKRADIRKIAVEIYGRTYRAAKISEMSRDAEMLSTYGSSSHEAMKQVLLSLTVPQQRIIEYFSQVR</sequence>
<dbReference type="Pfam" id="PF12348">
    <property type="entry name" value="CLASP_N"/>
    <property type="match status" value="1"/>
</dbReference>
<dbReference type="GO" id="GO:0060172">
    <property type="term" value="P:astral microtubule depolymerization"/>
    <property type="evidence" value="ECO:0007669"/>
    <property type="project" value="TreeGrafter"/>
</dbReference>
<dbReference type="SUPFAM" id="SSF48371">
    <property type="entry name" value="ARM repeat"/>
    <property type="match status" value="1"/>
</dbReference>
<feature type="domain" description="TOG" evidence="8">
    <location>
        <begin position="312"/>
        <end position="543"/>
    </location>
</feature>
<evidence type="ECO:0000256" key="2">
    <source>
        <dbReference type="ARBA" id="ARBA00009549"/>
    </source>
</evidence>
<evidence type="ECO:0000313" key="10">
    <source>
        <dbReference type="Proteomes" id="UP000292447"/>
    </source>
</evidence>
<gene>
    <name evidence="9" type="primary">MPUL0D05650</name>
    <name evidence="9" type="ORF">METSCH_D05650</name>
</gene>
<keyword evidence="6" id="KW-0131">Cell cycle</keyword>
<name>A0A4P6XQ24_9ASCO</name>
<feature type="region of interest" description="Disordered" evidence="7">
    <location>
        <begin position="1056"/>
        <end position="1075"/>
    </location>
</feature>
<dbReference type="Gene3D" id="1.25.10.10">
    <property type="entry name" value="Leucine-rich Repeat Variant"/>
    <property type="match status" value="2"/>
</dbReference>
<evidence type="ECO:0000256" key="6">
    <source>
        <dbReference type="ARBA" id="ARBA00022776"/>
    </source>
</evidence>
<keyword evidence="10" id="KW-1185">Reference proteome</keyword>
<proteinExistence type="inferred from homology"/>
<evidence type="ECO:0000256" key="5">
    <source>
        <dbReference type="ARBA" id="ARBA00022701"/>
    </source>
</evidence>
<evidence type="ECO:0000259" key="8">
    <source>
        <dbReference type="SMART" id="SM01349"/>
    </source>
</evidence>
<dbReference type="GO" id="GO:0008017">
    <property type="term" value="F:microtubule binding"/>
    <property type="evidence" value="ECO:0007669"/>
    <property type="project" value="TreeGrafter"/>
</dbReference>
<dbReference type="InterPro" id="IPR024395">
    <property type="entry name" value="CLASP_N_dom"/>
</dbReference>
<dbReference type="STRING" id="2163413.A0A4P6XQ24"/>
<dbReference type="InterPro" id="IPR034085">
    <property type="entry name" value="TOG"/>
</dbReference>